<organism evidence="1 2">
    <name type="scientific">Rhizobium oryzicola</name>
    <dbReference type="NCBI Taxonomy" id="1232668"/>
    <lineage>
        <taxon>Bacteria</taxon>
        <taxon>Pseudomonadati</taxon>
        <taxon>Pseudomonadota</taxon>
        <taxon>Alphaproteobacteria</taxon>
        <taxon>Hyphomicrobiales</taxon>
        <taxon>Rhizobiaceae</taxon>
        <taxon>Rhizobium/Agrobacterium group</taxon>
        <taxon>Rhizobium</taxon>
    </lineage>
</organism>
<comment type="caution">
    <text evidence="1">The sequence shown here is derived from an EMBL/GenBank/DDBJ whole genome shotgun (WGS) entry which is preliminary data.</text>
</comment>
<dbReference type="RefSeq" id="WP_302075377.1">
    <property type="nucleotide sequence ID" value="NZ_JAUKWQ010000001.1"/>
</dbReference>
<evidence type="ECO:0000313" key="2">
    <source>
        <dbReference type="Proteomes" id="UP001169006"/>
    </source>
</evidence>
<dbReference type="EMBL" id="JAUKWQ010000001">
    <property type="protein sequence ID" value="MDO1581257.1"/>
    <property type="molecule type" value="Genomic_DNA"/>
</dbReference>
<evidence type="ECO:0000313" key="1">
    <source>
        <dbReference type="EMBL" id="MDO1581257.1"/>
    </source>
</evidence>
<name>A0ABT8SU30_9HYPH</name>
<dbReference type="Proteomes" id="UP001169006">
    <property type="component" value="Unassembled WGS sequence"/>
</dbReference>
<keyword evidence="2" id="KW-1185">Reference proteome</keyword>
<proteinExistence type="predicted"/>
<reference evidence="1" key="2">
    <citation type="submission" date="2023-07" db="EMBL/GenBank/DDBJ databases">
        <authorList>
            <person name="Sun H."/>
        </authorList>
    </citation>
    <scope>NUCLEOTIDE SEQUENCE</scope>
    <source>
        <strain evidence="1">05753</strain>
    </source>
</reference>
<accession>A0ABT8SU30</accession>
<reference evidence="1" key="1">
    <citation type="journal article" date="2015" name="Int. J. Syst. Evol. Microbiol.">
        <title>Rhizobium oryzicola sp. nov., potential plant-growth-promoting endophytic bacteria isolated from rice roots.</title>
        <authorList>
            <person name="Zhang X.X."/>
            <person name="Gao J.S."/>
            <person name="Cao Y.H."/>
            <person name="Sheirdil R.A."/>
            <person name="Wang X.C."/>
            <person name="Zhang L."/>
        </authorList>
    </citation>
    <scope>NUCLEOTIDE SEQUENCE</scope>
    <source>
        <strain evidence="1">05753</strain>
    </source>
</reference>
<protein>
    <submittedName>
        <fullName evidence="1">Uncharacterized protein</fullName>
    </submittedName>
</protein>
<sequence length="114" mass="12703">MATDWLKGNDPDADWDASFAEELRGSLVLLGITYLDSDETVAEVRQHHGYVRAVDPRWGITVQIGDIEAKEEVNLPPMLNVFEKAEEGFYTDNAGNGVINPDFIAYFTVRCPAI</sequence>
<gene>
    <name evidence="1" type="ORF">Q2T52_04030</name>
</gene>